<protein>
    <recommendedName>
        <fullName evidence="2">Phosphoglycerate mutase family protein</fullName>
    </recommendedName>
</protein>
<reference evidence="1" key="1">
    <citation type="journal article" date="2020" name="Nature">
        <title>Giant virus diversity and host interactions through global metagenomics.</title>
        <authorList>
            <person name="Schulz F."/>
            <person name="Roux S."/>
            <person name="Paez-Espino D."/>
            <person name="Jungbluth S."/>
            <person name="Walsh D.A."/>
            <person name="Denef V.J."/>
            <person name="McMahon K.D."/>
            <person name="Konstantinidis K.T."/>
            <person name="Eloe-Fadrosh E.A."/>
            <person name="Kyrpides N.C."/>
            <person name="Woyke T."/>
        </authorList>
    </citation>
    <scope>NUCLEOTIDE SEQUENCE</scope>
    <source>
        <strain evidence="1">GVMAG-S-1021933-23</strain>
    </source>
</reference>
<accession>A0A6C0AEV6</accession>
<evidence type="ECO:0008006" key="2">
    <source>
        <dbReference type="Google" id="ProtNLM"/>
    </source>
</evidence>
<organism evidence="1">
    <name type="scientific">viral metagenome</name>
    <dbReference type="NCBI Taxonomy" id="1070528"/>
    <lineage>
        <taxon>unclassified sequences</taxon>
        <taxon>metagenomes</taxon>
        <taxon>organismal metagenomes</taxon>
    </lineage>
</organism>
<sequence>MSLKIIIIRHAEKEFSNNKGPINSCQHDSPIKKSKTHLFNITSKSENLIDKYGIPEICITSPYLRCRETLLCMLDIFPFEIENLPKIYVEPLISEFLGNQELYYINMLKSSIPRVEPFTKKFNLPLIKEKFEDMELRSEHAIEKLFKASEKRKKIFENFSEMYEILRDNENLVQKRDTVIWVVTHGIIISSIYKALKKYDMTENKQNIWYESPDYLQGICISKEFGKIASFEKI</sequence>
<dbReference type="InterPro" id="IPR029033">
    <property type="entry name" value="His_PPase_superfam"/>
</dbReference>
<proteinExistence type="predicted"/>
<dbReference type="AlphaFoldDB" id="A0A6C0AEV6"/>
<name>A0A6C0AEV6_9ZZZZ</name>
<dbReference type="Gene3D" id="3.40.50.1240">
    <property type="entry name" value="Phosphoglycerate mutase-like"/>
    <property type="match status" value="1"/>
</dbReference>
<evidence type="ECO:0000313" key="1">
    <source>
        <dbReference type="EMBL" id="QHS78289.1"/>
    </source>
</evidence>
<dbReference type="SUPFAM" id="SSF53254">
    <property type="entry name" value="Phosphoglycerate mutase-like"/>
    <property type="match status" value="1"/>
</dbReference>
<dbReference type="EMBL" id="MN740595">
    <property type="protein sequence ID" value="QHS78289.1"/>
    <property type="molecule type" value="Genomic_DNA"/>
</dbReference>